<protein>
    <submittedName>
        <fullName evidence="1">Uncharacterized protein</fullName>
    </submittedName>
</protein>
<dbReference type="Proteomes" id="UP000639643">
    <property type="component" value="Unassembled WGS sequence"/>
</dbReference>
<dbReference type="EMBL" id="WIGM01000600">
    <property type="protein sequence ID" value="KAF6820099.1"/>
    <property type="molecule type" value="Genomic_DNA"/>
</dbReference>
<evidence type="ECO:0000313" key="2">
    <source>
        <dbReference type="Proteomes" id="UP000639643"/>
    </source>
</evidence>
<comment type="caution">
    <text evidence="1">The sequence shown here is derived from an EMBL/GenBank/DDBJ whole genome shotgun (WGS) entry which is preliminary data.</text>
</comment>
<evidence type="ECO:0000313" key="1">
    <source>
        <dbReference type="EMBL" id="KAF6820099.1"/>
    </source>
</evidence>
<name>A0A8H6N4L5_9PEZI</name>
<keyword evidence="2" id="KW-1185">Reference proteome</keyword>
<gene>
    <name evidence="1" type="ORF">CMUS01_11607</name>
</gene>
<reference evidence="1" key="1">
    <citation type="journal article" date="2020" name="Phytopathology">
        <title>Genome Sequence Resources of Colletotrichum truncatum, C. plurivorum, C. musicola, and C. sojae: Four Species Pathogenic to Soybean (Glycine max).</title>
        <authorList>
            <person name="Rogerio F."/>
            <person name="Boufleur T.R."/>
            <person name="Ciampi-Guillardi M."/>
            <person name="Sukno S.A."/>
            <person name="Thon M.R."/>
            <person name="Massola Junior N.S."/>
            <person name="Baroncelli R."/>
        </authorList>
    </citation>
    <scope>NUCLEOTIDE SEQUENCE</scope>
    <source>
        <strain evidence="1">LFN0074</strain>
    </source>
</reference>
<sequence length="600" mass="67647">MSIFCVSERCGICGFEIQNGDSMVAVTKDGVLWEEMPSVDGWMVDRSGKRTLQCSDVGCPYTRHATGCHASCASPLVSASLSSRKALLEVLACGCRPWPTDSARRMRWLRKRFSVSLEKAKPSLPLEIWLEIAEHLRGDDMHRCVMAPSIHTLLKDAQTVSSQVSISAEIWARFVSFEGVRYISSLSNSRDEYHSQSIYAPDTSHDLDVLYISQTPLGVTQLLFANSSQASDFGNGQGQWWKVVELLNRSPILSTKTDGIKLRTIAPEDNGPRVSRISRLWSSPPKGTFRSVRLEPGLPSTQLILFRCNMPEATGYSVCWRHGIRHLHAHLPHEDFIFYEGHKDGIWMHLPVKHGEKITEIWSLHHSEGRPLVVSSSSQMNAGTPLILQQLKTSDGRVCFFGTQPFSPEAPRSRLLDLPPQNESHIFFDNRNRVESFFFETPEPTPGSRSGPALPNSISPRPPHSVYKEQLFFSSANLDGVVKILPCRRLVRDRSHVVGLLLEYFDGRRTCVGQFRLDSLDKPLLIRGDRHIWVGFSEDGEGQFVSAVELSKPDTEQGSVSWLEIELSRQLEWWFTVQQCHIWHEGKSSPAFKVKEATRT</sequence>
<proteinExistence type="predicted"/>
<accession>A0A8H6N4L5</accession>
<organism evidence="1 2">
    <name type="scientific">Colletotrichum musicola</name>
    <dbReference type="NCBI Taxonomy" id="2175873"/>
    <lineage>
        <taxon>Eukaryota</taxon>
        <taxon>Fungi</taxon>
        <taxon>Dikarya</taxon>
        <taxon>Ascomycota</taxon>
        <taxon>Pezizomycotina</taxon>
        <taxon>Sordariomycetes</taxon>
        <taxon>Hypocreomycetidae</taxon>
        <taxon>Glomerellales</taxon>
        <taxon>Glomerellaceae</taxon>
        <taxon>Colletotrichum</taxon>
        <taxon>Colletotrichum orchidearum species complex</taxon>
    </lineage>
</organism>
<dbReference type="OrthoDB" id="4848569at2759"/>
<dbReference type="AlphaFoldDB" id="A0A8H6N4L5"/>